<proteinExistence type="predicted"/>
<evidence type="ECO:0000313" key="1">
    <source>
        <dbReference type="EMBL" id="PPQ64229.1"/>
    </source>
</evidence>
<gene>
    <name evidence="1" type="ORF">CVT24_008605</name>
</gene>
<organism evidence="1 2">
    <name type="scientific">Panaeolus cyanescens</name>
    <dbReference type="NCBI Taxonomy" id="181874"/>
    <lineage>
        <taxon>Eukaryota</taxon>
        <taxon>Fungi</taxon>
        <taxon>Dikarya</taxon>
        <taxon>Basidiomycota</taxon>
        <taxon>Agaricomycotina</taxon>
        <taxon>Agaricomycetes</taxon>
        <taxon>Agaricomycetidae</taxon>
        <taxon>Agaricales</taxon>
        <taxon>Agaricineae</taxon>
        <taxon>Galeropsidaceae</taxon>
        <taxon>Panaeolus</taxon>
    </lineage>
</organism>
<accession>A0A409VCX1</accession>
<comment type="caution">
    <text evidence="1">The sequence shown here is derived from an EMBL/GenBank/DDBJ whole genome shotgun (WGS) entry which is preliminary data.</text>
</comment>
<dbReference type="EMBL" id="NHTK01006090">
    <property type="protein sequence ID" value="PPQ64229.1"/>
    <property type="molecule type" value="Genomic_DNA"/>
</dbReference>
<dbReference type="OrthoDB" id="2665493at2759"/>
<evidence type="ECO:0000313" key="2">
    <source>
        <dbReference type="Proteomes" id="UP000284842"/>
    </source>
</evidence>
<sequence length="354" mass="39746">MDPIHQADQKDPDVQTLVSTTVHTADPPFHSTARGADAILRSTDNVDFYVSSAFIAFSCPDFHDEMVDLVSRGNKSFPIIEIEASSTAVRFILRFMYPASGSPPPDKVSDIKVASEVVQFSNRYGFQEPIDAIKVQWNDVVQADPYRALVQAHVFGWNDMKIRAITETFRLRPDQIPFFSELSLLNGLDFREIVKRRATCCQALSAWGESSGNGLQDIDLSIKRTGSHLRDDSVPNVSCTTLKISRLAIDINIGRQSDRPQPMRRKATTAIIPTWFQDHQSSVMELLQKFPHPQTLESAEVNALTEEATATIIKTCKTCTSMIVSIQEGIRQWHSHVKDQVAQIVSQHKFEDDE</sequence>
<dbReference type="AlphaFoldDB" id="A0A409VCX1"/>
<name>A0A409VCX1_9AGAR</name>
<dbReference type="InParanoid" id="A0A409VCX1"/>
<dbReference type="STRING" id="181874.A0A409VCX1"/>
<protein>
    <recommendedName>
        <fullName evidence="3">BTB domain-containing protein</fullName>
    </recommendedName>
</protein>
<reference evidence="1 2" key="1">
    <citation type="journal article" date="2018" name="Evol. Lett.">
        <title>Horizontal gene cluster transfer increased hallucinogenic mushroom diversity.</title>
        <authorList>
            <person name="Reynolds H.T."/>
            <person name="Vijayakumar V."/>
            <person name="Gluck-Thaler E."/>
            <person name="Korotkin H.B."/>
            <person name="Matheny P.B."/>
            <person name="Slot J.C."/>
        </authorList>
    </citation>
    <scope>NUCLEOTIDE SEQUENCE [LARGE SCALE GENOMIC DNA]</scope>
    <source>
        <strain evidence="1 2">2629</strain>
    </source>
</reference>
<dbReference type="Proteomes" id="UP000284842">
    <property type="component" value="Unassembled WGS sequence"/>
</dbReference>
<evidence type="ECO:0008006" key="3">
    <source>
        <dbReference type="Google" id="ProtNLM"/>
    </source>
</evidence>
<keyword evidence="2" id="KW-1185">Reference proteome</keyword>